<evidence type="ECO:0000313" key="2">
    <source>
        <dbReference type="Proteomes" id="UP000625631"/>
    </source>
</evidence>
<dbReference type="EMBL" id="JAEDAE010000004">
    <property type="protein sequence ID" value="MBH8558798.1"/>
    <property type="molecule type" value="Genomic_DNA"/>
</dbReference>
<dbReference type="Proteomes" id="UP000625631">
    <property type="component" value="Unassembled WGS sequence"/>
</dbReference>
<reference evidence="1 2" key="1">
    <citation type="submission" date="2020-12" db="EMBL/GenBank/DDBJ databases">
        <title>Hymenobacter sp.</title>
        <authorList>
            <person name="Kim M.K."/>
        </authorList>
    </citation>
    <scope>NUCLEOTIDE SEQUENCE [LARGE SCALE GENOMIC DNA]</scope>
    <source>
        <strain evidence="1 2">BT442</strain>
    </source>
</reference>
<sequence length="377" mass="42219">MTRITSPFSRLLLWLLASLLAGCVDPYKPDVLSSPRSYLVVDGFINTQGVTTIKLSRTFAISSLPKVPAETRATAYIEDATGARYNLVESPVGIYTSAYLNLTPGRAYRLRIATVAGVLYASDFVPAKITPPLDAVDWRPENAGMGIYVSAHDDARATQYYRWEYEETWEIIPSVRPVLEFYNNAIIPIRVPYPTLCWGNERAVAIQLAKTTALNKDVVSDFLLRRLARTSERLFRRYSILVQQHALTKEEYAYWEALQKNTESLGTLFDPQPSQLTGNVHCLSNDAELALGFVGAHSLAQKRIFIERGQLPLDWPYNNGYAGCFPPDTLDPKVRVIPFFSSGYSVPVSQVPGTYLISSPDCVDCRRRGSATRPSFW</sequence>
<evidence type="ECO:0000313" key="1">
    <source>
        <dbReference type="EMBL" id="MBH8558798.1"/>
    </source>
</evidence>
<dbReference type="Pfam" id="PF14054">
    <property type="entry name" value="DUF4249"/>
    <property type="match status" value="1"/>
</dbReference>
<dbReference type="PROSITE" id="PS51257">
    <property type="entry name" value="PROKAR_LIPOPROTEIN"/>
    <property type="match status" value="1"/>
</dbReference>
<comment type="caution">
    <text evidence="1">The sequence shown here is derived from an EMBL/GenBank/DDBJ whole genome shotgun (WGS) entry which is preliminary data.</text>
</comment>
<gene>
    <name evidence="1" type="ORF">I7X13_12105</name>
</gene>
<organism evidence="1 2">
    <name type="scientific">Hymenobacter negativus</name>
    <dbReference type="NCBI Taxonomy" id="2795026"/>
    <lineage>
        <taxon>Bacteria</taxon>
        <taxon>Pseudomonadati</taxon>
        <taxon>Bacteroidota</taxon>
        <taxon>Cytophagia</taxon>
        <taxon>Cytophagales</taxon>
        <taxon>Hymenobacteraceae</taxon>
        <taxon>Hymenobacter</taxon>
    </lineage>
</organism>
<dbReference type="InterPro" id="IPR025345">
    <property type="entry name" value="DUF4249"/>
</dbReference>
<accession>A0ABS0Q8Y4</accession>
<proteinExistence type="predicted"/>
<name>A0ABS0Q8Y4_9BACT</name>
<keyword evidence="2" id="KW-1185">Reference proteome</keyword>
<protein>
    <submittedName>
        <fullName evidence="1">DUF4249 domain-containing protein</fullName>
    </submittedName>
</protein>
<dbReference type="RefSeq" id="WP_198075681.1">
    <property type="nucleotide sequence ID" value="NZ_JAEDAE010000004.1"/>
</dbReference>